<evidence type="ECO:0000313" key="3">
    <source>
        <dbReference type="Proteomes" id="UP000326565"/>
    </source>
</evidence>
<evidence type="ECO:0000259" key="1">
    <source>
        <dbReference type="Pfam" id="PF01910"/>
    </source>
</evidence>
<keyword evidence="3" id="KW-1185">Reference proteome</keyword>
<dbReference type="Pfam" id="PF01910">
    <property type="entry name" value="Thiamine_BP"/>
    <property type="match status" value="1"/>
</dbReference>
<name>A0A5N5WWW9_9EURO</name>
<reference evidence="2 3" key="1">
    <citation type="submission" date="2019-04" db="EMBL/GenBank/DDBJ databases">
        <title>Friends and foes A comparative genomics study of 23 Aspergillus species from section Flavi.</title>
        <authorList>
            <consortium name="DOE Joint Genome Institute"/>
            <person name="Kjaerbolling I."/>
            <person name="Vesth T."/>
            <person name="Frisvad J.C."/>
            <person name="Nybo J.L."/>
            <person name="Theobald S."/>
            <person name="Kildgaard S."/>
            <person name="Isbrandt T."/>
            <person name="Kuo A."/>
            <person name="Sato A."/>
            <person name="Lyhne E.K."/>
            <person name="Kogle M.E."/>
            <person name="Wiebenga A."/>
            <person name="Kun R.S."/>
            <person name="Lubbers R.J."/>
            <person name="Makela M.R."/>
            <person name="Barry K."/>
            <person name="Chovatia M."/>
            <person name="Clum A."/>
            <person name="Daum C."/>
            <person name="Haridas S."/>
            <person name="He G."/>
            <person name="LaButti K."/>
            <person name="Lipzen A."/>
            <person name="Mondo S."/>
            <person name="Riley R."/>
            <person name="Salamov A."/>
            <person name="Simmons B.A."/>
            <person name="Magnuson J.K."/>
            <person name="Henrissat B."/>
            <person name="Mortensen U.H."/>
            <person name="Larsen T.O."/>
            <person name="Devries R.P."/>
            <person name="Grigoriev I.V."/>
            <person name="Machida M."/>
            <person name="Baker S.E."/>
            <person name="Andersen M.R."/>
        </authorList>
    </citation>
    <scope>NUCLEOTIDE SEQUENCE [LARGE SCALE GENOMIC DNA]</scope>
    <source>
        <strain evidence="2 3">CBS 151.66</strain>
    </source>
</reference>
<dbReference type="OrthoDB" id="5587367at2759"/>
<proteinExistence type="predicted"/>
<protein>
    <recommendedName>
        <fullName evidence="1">Thiamine-binding protein domain-containing protein</fullName>
    </recommendedName>
</protein>
<dbReference type="SUPFAM" id="SSF89957">
    <property type="entry name" value="MTH1187/YkoF-like"/>
    <property type="match status" value="1"/>
</dbReference>
<dbReference type="InterPro" id="IPR029756">
    <property type="entry name" value="MTH1187/YkoF-like"/>
</dbReference>
<dbReference type="InterPro" id="IPR002767">
    <property type="entry name" value="Thiamine_BP"/>
</dbReference>
<gene>
    <name evidence="2" type="ORF">BDV29DRAFT_177747</name>
</gene>
<dbReference type="AlphaFoldDB" id="A0A5N5WWW9"/>
<accession>A0A5N5WWW9</accession>
<sequence>MNTYIRSGLWLIMNHTSRTRKLKQRQNKEHQSLIDQAEGTWDQVSQVIGYAHTLIHQEGIPRIQTDIRITTR</sequence>
<dbReference type="EMBL" id="ML732252">
    <property type="protein sequence ID" value="KAB8072215.1"/>
    <property type="molecule type" value="Genomic_DNA"/>
</dbReference>
<evidence type="ECO:0000313" key="2">
    <source>
        <dbReference type="EMBL" id="KAB8072215.1"/>
    </source>
</evidence>
<dbReference type="Proteomes" id="UP000326565">
    <property type="component" value="Unassembled WGS sequence"/>
</dbReference>
<dbReference type="Gene3D" id="3.30.70.930">
    <property type="match status" value="1"/>
</dbReference>
<organism evidence="2 3">
    <name type="scientific">Aspergillus leporis</name>
    <dbReference type="NCBI Taxonomy" id="41062"/>
    <lineage>
        <taxon>Eukaryota</taxon>
        <taxon>Fungi</taxon>
        <taxon>Dikarya</taxon>
        <taxon>Ascomycota</taxon>
        <taxon>Pezizomycotina</taxon>
        <taxon>Eurotiomycetes</taxon>
        <taxon>Eurotiomycetidae</taxon>
        <taxon>Eurotiales</taxon>
        <taxon>Aspergillaceae</taxon>
        <taxon>Aspergillus</taxon>
        <taxon>Aspergillus subgen. Circumdati</taxon>
    </lineage>
</organism>
<feature type="domain" description="Thiamine-binding protein" evidence="1">
    <location>
        <begin position="38"/>
        <end position="72"/>
    </location>
</feature>